<feature type="region of interest" description="Disordered" evidence="6">
    <location>
        <begin position="122"/>
        <end position="284"/>
    </location>
</feature>
<dbReference type="Proteomes" id="UP000681586">
    <property type="component" value="Unassembled WGS sequence"/>
</dbReference>
<feature type="compositionally biased region" description="Polar residues" evidence="6">
    <location>
        <begin position="223"/>
        <end position="237"/>
    </location>
</feature>
<evidence type="ECO:0000256" key="1">
    <source>
        <dbReference type="ARBA" id="ARBA00004168"/>
    </source>
</evidence>
<keyword evidence="7" id="KW-1133">Transmembrane helix</keyword>
<comment type="subcellular location">
    <subcellularLocation>
        <location evidence="1">Secreted</location>
        <location evidence="1">Cell wall</location>
        <topology evidence="1">Peptidoglycan-anchor</topology>
    </subcellularLocation>
</comment>
<evidence type="ECO:0000313" key="10">
    <source>
        <dbReference type="Proteomes" id="UP000681586"/>
    </source>
</evidence>
<accession>A0ABS5MK01</accession>
<evidence type="ECO:0000256" key="6">
    <source>
        <dbReference type="SAM" id="MobiDB-lite"/>
    </source>
</evidence>
<comment type="caution">
    <text evidence="9">The sequence shown here is derived from an EMBL/GenBank/DDBJ whole genome shotgun (WGS) entry which is preliminary data.</text>
</comment>
<evidence type="ECO:0000256" key="4">
    <source>
        <dbReference type="ARBA" id="ARBA00022729"/>
    </source>
</evidence>
<dbReference type="InterPro" id="IPR019931">
    <property type="entry name" value="LPXTG_anchor"/>
</dbReference>
<keyword evidence="7" id="KW-0812">Transmembrane</keyword>
<evidence type="ECO:0000256" key="2">
    <source>
        <dbReference type="ARBA" id="ARBA00022512"/>
    </source>
</evidence>
<gene>
    <name evidence="9" type="ORF">JJQ58_00620</name>
</gene>
<protein>
    <submittedName>
        <fullName evidence="9">LPXTG cell wall anchor domain-containing protein</fullName>
    </submittedName>
</protein>
<evidence type="ECO:0000259" key="8">
    <source>
        <dbReference type="PROSITE" id="PS50847"/>
    </source>
</evidence>
<keyword evidence="5" id="KW-0572">Peptidoglycan-anchor</keyword>
<feature type="transmembrane region" description="Helical" evidence="7">
    <location>
        <begin position="288"/>
        <end position="307"/>
    </location>
</feature>
<dbReference type="RefSeq" id="WP_157946487.1">
    <property type="nucleotide sequence ID" value="NZ_JAEPSA010000003.1"/>
</dbReference>
<feature type="compositionally biased region" description="Polar residues" evidence="6">
    <location>
        <begin position="131"/>
        <end position="156"/>
    </location>
</feature>
<reference evidence="9 10" key="1">
    <citation type="submission" date="2021-05" db="EMBL/GenBank/DDBJ databases">
        <title>Staphylococcus fleurettii isolated from lake water in First Nation community in Manitoba, Canada.</title>
        <authorList>
            <person name="Bashar S."/>
            <person name="Murdock A."/>
            <person name="Patidar R."/>
            <person name="Golding G."/>
            <person name="Farenhorst A."/>
            <person name="Kumar A."/>
        </authorList>
    </citation>
    <scope>NUCLEOTIDE SEQUENCE [LARGE SCALE GENOMIC DNA]</scope>
    <source>
        <strain evidence="9 10">SF002</strain>
    </source>
</reference>
<feature type="compositionally biased region" description="Basic and acidic residues" evidence="6">
    <location>
        <begin position="168"/>
        <end position="202"/>
    </location>
</feature>
<evidence type="ECO:0000256" key="7">
    <source>
        <dbReference type="SAM" id="Phobius"/>
    </source>
</evidence>
<keyword evidence="4" id="KW-0732">Signal</keyword>
<feature type="domain" description="Gram-positive cocci surface proteins LPxTG" evidence="8">
    <location>
        <begin position="278"/>
        <end position="313"/>
    </location>
</feature>
<evidence type="ECO:0000256" key="5">
    <source>
        <dbReference type="ARBA" id="ARBA00023088"/>
    </source>
</evidence>
<keyword evidence="7" id="KW-0472">Membrane</keyword>
<keyword evidence="2" id="KW-0134">Cell wall</keyword>
<keyword evidence="10" id="KW-1185">Reference proteome</keyword>
<sequence>MLKKVFLSTLLCTIVSAPIVGKVNAEELKENKPVKYVFKSSGKAAPIYINSDGSMSIPEKEILEVKTPDPEDFYIIKNGVKTNEVNPKYKHISDQWRYFEFYASKGRVNDLFVGEHPRPLDGINFDPSADNHYSYNQTNMQQPGQQSNTKIPNGNQEKPHSPGQLASDNKDKPTKKYPNKDKNDDKEVNTNTGKKYDKKAETPKNTVVNKDNKVAVNDKKVKQSANEQNKTDMNTNKSEPKSSETAKQDNNKDVKSKEESVNKVKSKENKSNKSQKELPKTGENDNVILRYVLFTFAALSAVGIFSLSRKVKS</sequence>
<dbReference type="NCBIfam" id="TIGR01167">
    <property type="entry name" value="LPXTG_anchor"/>
    <property type="match status" value="1"/>
</dbReference>
<feature type="compositionally biased region" description="Basic and acidic residues" evidence="6">
    <location>
        <begin position="210"/>
        <end position="221"/>
    </location>
</feature>
<feature type="compositionally biased region" description="Basic and acidic residues" evidence="6">
    <location>
        <begin position="238"/>
        <end position="283"/>
    </location>
</feature>
<evidence type="ECO:0000313" key="9">
    <source>
        <dbReference type="EMBL" id="MBS3695981.1"/>
    </source>
</evidence>
<name>A0ABS5MK01_9STAP</name>
<evidence type="ECO:0000256" key="3">
    <source>
        <dbReference type="ARBA" id="ARBA00022525"/>
    </source>
</evidence>
<organism evidence="9 10">
    <name type="scientific">Mammaliicoccus fleurettii</name>
    <dbReference type="NCBI Taxonomy" id="150056"/>
    <lineage>
        <taxon>Bacteria</taxon>
        <taxon>Bacillati</taxon>
        <taxon>Bacillota</taxon>
        <taxon>Bacilli</taxon>
        <taxon>Bacillales</taxon>
        <taxon>Staphylococcaceae</taxon>
        <taxon>Mammaliicoccus</taxon>
    </lineage>
</organism>
<dbReference type="Pfam" id="PF00746">
    <property type="entry name" value="Gram_pos_anchor"/>
    <property type="match status" value="1"/>
</dbReference>
<dbReference type="PROSITE" id="PS50847">
    <property type="entry name" value="GRAM_POS_ANCHORING"/>
    <property type="match status" value="1"/>
</dbReference>
<proteinExistence type="predicted"/>
<dbReference type="EMBL" id="JAGXBM010000001">
    <property type="protein sequence ID" value="MBS3695981.1"/>
    <property type="molecule type" value="Genomic_DNA"/>
</dbReference>
<keyword evidence="3" id="KW-0964">Secreted</keyword>